<accession>A0A0K2VCX6</accession>
<protein>
    <submittedName>
        <fullName evidence="1">Uncharacterized protein</fullName>
    </submittedName>
</protein>
<sequence length="46" mass="5572">MSQSTRCSIFKCEEYYETIFAPLPILSIHLLEDWIEFQKMNEIVFQ</sequence>
<reference evidence="1" key="1">
    <citation type="submission" date="2014-05" db="EMBL/GenBank/DDBJ databases">
        <authorList>
            <person name="Chronopoulou M."/>
        </authorList>
    </citation>
    <scope>NUCLEOTIDE SEQUENCE</scope>
    <source>
        <tissue evidence="1">Whole organism</tissue>
    </source>
</reference>
<dbReference type="EMBL" id="HACA01030440">
    <property type="protein sequence ID" value="CDW47801.1"/>
    <property type="molecule type" value="Transcribed_RNA"/>
</dbReference>
<name>A0A0K2VCX6_LEPSM</name>
<evidence type="ECO:0000313" key="1">
    <source>
        <dbReference type="EMBL" id="CDW47801.1"/>
    </source>
</evidence>
<organism evidence="1">
    <name type="scientific">Lepeophtheirus salmonis</name>
    <name type="common">Salmon louse</name>
    <name type="synonym">Caligus salmonis</name>
    <dbReference type="NCBI Taxonomy" id="72036"/>
    <lineage>
        <taxon>Eukaryota</taxon>
        <taxon>Metazoa</taxon>
        <taxon>Ecdysozoa</taxon>
        <taxon>Arthropoda</taxon>
        <taxon>Crustacea</taxon>
        <taxon>Multicrustacea</taxon>
        <taxon>Hexanauplia</taxon>
        <taxon>Copepoda</taxon>
        <taxon>Siphonostomatoida</taxon>
        <taxon>Caligidae</taxon>
        <taxon>Lepeophtheirus</taxon>
    </lineage>
</organism>
<dbReference type="AlphaFoldDB" id="A0A0K2VCX6"/>
<proteinExistence type="predicted"/>